<proteinExistence type="predicted"/>
<comment type="caution">
    <text evidence="1">The sequence shown here is derived from an EMBL/GenBank/DDBJ whole genome shotgun (WGS) entry which is preliminary data.</text>
</comment>
<dbReference type="AlphaFoldDB" id="B1C9W8"/>
<gene>
    <name evidence="1" type="ORF">ANASTE_01894</name>
</gene>
<accession>B1C9W8</accession>
<dbReference type="HOGENOM" id="CLU_1802060_0_0_9"/>
<evidence type="ECO:0000313" key="2">
    <source>
        <dbReference type="Proteomes" id="UP000005178"/>
    </source>
</evidence>
<dbReference type="EMBL" id="ABIL02000006">
    <property type="protein sequence ID" value="EDS72184.1"/>
    <property type="molecule type" value="Genomic_DNA"/>
</dbReference>
<organism evidence="1 2">
    <name type="scientific">Anaerofustis stercorihominis DSM 17244</name>
    <dbReference type="NCBI Taxonomy" id="445971"/>
    <lineage>
        <taxon>Bacteria</taxon>
        <taxon>Bacillati</taxon>
        <taxon>Bacillota</taxon>
        <taxon>Clostridia</taxon>
        <taxon>Eubacteriales</taxon>
        <taxon>Eubacteriaceae</taxon>
        <taxon>Anaerofustis</taxon>
    </lineage>
</organism>
<reference evidence="1" key="1">
    <citation type="submission" date="2008-01" db="EMBL/GenBank/DDBJ databases">
        <authorList>
            <person name="Fulton L."/>
            <person name="Clifton S."/>
            <person name="Fulton B."/>
            <person name="Xu J."/>
            <person name="Minx P."/>
            <person name="Pepin K.H."/>
            <person name="Johnson M."/>
            <person name="Thiruvilangam P."/>
            <person name="Bhonagiri V."/>
            <person name="Nash W.E."/>
            <person name="Mardis E.R."/>
            <person name="Wilson R.K."/>
        </authorList>
    </citation>
    <scope>NUCLEOTIDE SEQUENCE [LARGE SCALE GENOMIC DNA]</scope>
    <source>
        <strain evidence="1">DSM 17244</strain>
    </source>
</reference>
<dbReference type="eggNOG" id="ENOG5033FVG">
    <property type="taxonomic scope" value="Bacteria"/>
</dbReference>
<dbReference type="STRING" id="445971.ANASTE_01894"/>
<protein>
    <submittedName>
        <fullName evidence="1">Uncharacterized protein</fullName>
    </submittedName>
</protein>
<sequence length="143" mass="16009">MSAQEPPFPVAGCFLPAVNLLCTELAVSGPVGTGEEWLTTDHAAFEFIPEQKLRFQRLIQRQDSTAEPFAEKRIGNTLNADTFLSIVQCNTVAAVIVAAFRYQLTHPSVLRIVHNRNLIMDRNTSFLTVKKHPSTIHFIFEAK</sequence>
<keyword evidence="2" id="KW-1185">Reference proteome</keyword>
<dbReference type="Proteomes" id="UP000005178">
    <property type="component" value="Unassembled WGS sequence"/>
</dbReference>
<name>B1C9W8_9FIRM</name>
<evidence type="ECO:0000313" key="1">
    <source>
        <dbReference type="EMBL" id="EDS72184.1"/>
    </source>
</evidence>
<reference evidence="1" key="2">
    <citation type="submission" date="2013-08" db="EMBL/GenBank/DDBJ databases">
        <title>Draft genome sequence of Anaerofustis stercorihominis (DSM 17244).</title>
        <authorList>
            <person name="Sudarsanam P."/>
            <person name="Ley R."/>
            <person name="Guruge J."/>
            <person name="Turnbaugh P.J."/>
            <person name="Mahowald M."/>
            <person name="Liep D."/>
            <person name="Gordon J."/>
        </authorList>
    </citation>
    <scope>NUCLEOTIDE SEQUENCE</scope>
    <source>
        <strain evidence="1">DSM 17244</strain>
    </source>
</reference>